<dbReference type="FunFam" id="3.30.1550.10:FF:000006">
    <property type="entry name" value="50S ribosomal protein L11"/>
    <property type="match status" value="1"/>
</dbReference>
<dbReference type="CDD" id="cd00349">
    <property type="entry name" value="Ribosomal_L11"/>
    <property type="match status" value="1"/>
</dbReference>
<dbReference type="PROSITE" id="PS00359">
    <property type="entry name" value="RIBOSOMAL_L11"/>
    <property type="match status" value="1"/>
</dbReference>
<keyword evidence="4" id="KW-0694">RNA-binding</keyword>
<dbReference type="PANTHER" id="PTHR11661:SF1">
    <property type="entry name" value="LARGE RIBOSOMAL SUBUNIT PROTEIN UL11M"/>
    <property type="match status" value="1"/>
</dbReference>
<organism evidence="11 12">
    <name type="scientific">Triparma laevis f. longispina</name>
    <dbReference type="NCBI Taxonomy" id="1714387"/>
    <lineage>
        <taxon>Eukaryota</taxon>
        <taxon>Sar</taxon>
        <taxon>Stramenopiles</taxon>
        <taxon>Ochrophyta</taxon>
        <taxon>Bolidophyceae</taxon>
        <taxon>Parmales</taxon>
        <taxon>Triparmaceae</taxon>
        <taxon>Triparma</taxon>
    </lineage>
</organism>
<dbReference type="SMART" id="SM00649">
    <property type="entry name" value="RL11"/>
    <property type="match status" value="1"/>
</dbReference>
<dbReference type="HAMAP" id="MF_00736">
    <property type="entry name" value="Ribosomal_uL11"/>
    <property type="match status" value="1"/>
</dbReference>
<dbReference type="PANTHER" id="PTHR11661">
    <property type="entry name" value="60S RIBOSOMAL PROTEIN L12"/>
    <property type="match status" value="1"/>
</dbReference>
<dbReference type="FunFam" id="1.10.10.250:FF:000003">
    <property type="entry name" value="Mitochondrial ribosomal protein L11"/>
    <property type="match status" value="1"/>
</dbReference>
<dbReference type="GO" id="GO:0005762">
    <property type="term" value="C:mitochondrial large ribosomal subunit"/>
    <property type="evidence" value="ECO:0007669"/>
    <property type="project" value="TreeGrafter"/>
</dbReference>
<dbReference type="NCBIfam" id="TIGR01632">
    <property type="entry name" value="L11_bact"/>
    <property type="match status" value="1"/>
</dbReference>
<evidence type="ECO:0000256" key="1">
    <source>
        <dbReference type="ARBA" id="ARBA00010537"/>
    </source>
</evidence>
<comment type="caution">
    <text evidence="11">The sequence shown here is derived from an EMBL/GenBank/DDBJ whole genome shotgun (WGS) entry which is preliminary data.</text>
</comment>
<evidence type="ECO:0000259" key="10">
    <source>
        <dbReference type="Pfam" id="PF03946"/>
    </source>
</evidence>
<dbReference type="GO" id="GO:0006412">
    <property type="term" value="P:translation"/>
    <property type="evidence" value="ECO:0007669"/>
    <property type="project" value="InterPro"/>
</dbReference>
<keyword evidence="2" id="KW-0488">Methylation</keyword>
<evidence type="ECO:0000313" key="12">
    <source>
        <dbReference type="Proteomes" id="UP001165122"/>
    </source>
</evidence>
<comment type="similarity">
    <text evidence="1 8">Belongs to the universal ribosomal protein uL11 family.</text>
</comment>
<evidence type="ECO:0000256" key="5">
    <source>
        <dbReference type="ARBA" id="ARBA00022980"/>
    </source>
</evidence>
<dbReference type="InterPro" id="IPR020783">
    <property type="entry name" value="Ribosomal_uL11_C"/>
</dbReference>
<dbReference type="OrthoDB" id="1091498at2759"/>
<dbReference type="InterPro" id="IPR000911">
    <property type="entry name" value="Ribosomal_uL11"/>
</dbReference>
<dbReference type="SUPFAM" id="SSF46906">
    <property type="entry name" value="Ribosomal protein L11, C-terminal domain"/>
    <property type="match status" value="1"/>
</dbReference>
<feature type="domain" description="Large ribosomal subunit protein uL11 N-terminal" evidence="10">
    <location>
        <begin position="7"/>
        <end position="65"/>
    </location>
</feature>
<evidence type="ECO:0000256" key="7">
    <source>
        <dbReference type="ARBA" id="ARBA00040104"/>
    </source>
</evidence>
<evidence type="ECO:0000256" key="8">
    <source>
        <dbReference type="RuleBase" id="RU003978"/>
    </source>
</evidence>
<dbReference type="GO" id="GO:0070180">
    <property type="term" value="F:large ribosomal subunit rRNA binding"/>
    <property type="evidence" value="ECO:0007669"/>
    <property type="project" value="TreeGrafter"/>
</dbReference>
<dbReference type="SUPFAM" id="SSF54747">
    <property type="entry name" value="Ribosomal L11/L12e N-terminal domain"/>
    <property type="match status" value="1"/>
</dbReference>
<proteinExistence type="inferred from homology"/>
<dbReference type="InterPro" id="IPR006519">
    <property type="entry name" value="Ribosomal_uL11_bac-typ"/>
</dbReference>
<dbReference type="Gene3D" id="1.10.10.250">
    <property type="entry name" value="Ribosomal protein L11, C-terminal domain"/>
    <property type="match status" value="1"/>
</dbReference>
<dbReference type="AlphaFoldDB" id="A0A9W7CAT7"/>
<protein>
    <recommendedName>
        <fullName evidence="7">Large ribosomal subunit protein uL11m</fullName>
    </recommendedName>
</protein>
<sequence>MSVVRSVMLKVPSATAKPGPSIGQALGPLGVNMAAFVKEFNDRTSAYTAGIPLPVKLTAMSDRTFTFEVRSPSTSHLIKMASKISAGSSNPGSKEIAGYISPQAIYEIAKIKVKDDANKGQELEGMCKTVVGTARSMGVVVREEEEEEEEEEEKEE</sequence>
<dbReference type="InterPro" id="IPR020784">
    <property type="entry name" value="Ribosomal_uL11_N"/>
</dbReference>
<dbReference type="GO" id="GO:0003735">
    <property type="term" value="F:structural constituent of ribosome"/>
    <property type="evidence" value="ECO:0007669"/>
    <property type="project" value="InterPro"/>
</dbReference>
<evidence type="ECO:0000313" key="11">
    <source>
        <dbReference type="EMBL" id="GMI06482.1"/>
    </source>
</evidence>
<evidence type="ECO:0000256" key="6">
    <source>
        <dbReference type="ARBA" id="ARBA00023274"/>
    </source>
</evidence>
<dbReference type="Pfam" id="PF03946">
    <property type="entry name" value="Ribosomal_L11_N"/>
    <property type="match status" value="1"/>
</dbReference>
<keyword evidence="12" id="KW-1185">Reference proteome</keyword>
<dbReference type="Gene3D" id="3.30.1550.10">
    <property type="entry name" value="Ribosomal protein L11/L12, N-terminal domain"/>
    <property type="match status" value="1"/>
</dbReference>
<dbReference type="InterPro" id="IPR036796">
    <property type="entry name" value="Ribosomal_uL11_N_sf"/>
</dbReference>
<dbReference type="InterPro" id="IPR020785">
    <property type="entry name" value="Ribosomal_uL11_CS"/>
</dbReference>
<accession>A0A9W7CAT7</accession>
<keyword evidence="3" id="KW-0699">rRNA-binding</keyword>
<dbReference type="InterPro" id="IPR036769">
    <property type="entry name" value="Ribosomal_uL11_C_sf"/>
</dbReference>
<evidence type="ECO:0000256" key="2">
    <source>
        <dbReference type="ARBA" id="ARBA00022481"/>
    </source>
</evidence>
<gene>
    <name evidence="11" type="ORF">TrLO_g11808</name>
</gene>
<evidence type="ECO:0000256" key="4">
    <source>
        <dbReference type="ARBA" id="ARBA00022884"/>
    </source>
</evidence>
<evidence type="ECO:0000256" key="3">
    <source>
        <dbReference type="ARBA" id="ARBA00022730"/>
    </source>
</evidence>
<reference evidence="12" key="1">
    <citation type="journal article" date="2023" name="Commun. Biol.">
        <title>Genome analysis of Parmales, the sister group of diatoms, reveals the evolutionary specialization of diatoms from phago-mixotrophs to photoautotrophs.</title>
        <authorList>
            <person name="Ban H."/>
            <person name="Sato S."/>
            <person name="Yoshikawa S."/>
            <person name="Yamada K."/>
            <person name="Nakamura Y."/>
            <person name="Ichinomiya M."/>
            <person name="Sato N."/>
            <person name="Blanc-Mathieu R."/>
            <person name="Endo H."/>
            <person name="Kuwata A."/>
            <person name="Ogata H."/>
        </authorList>
    </citation>
    <scope>NUCLEOTIDE SEQUENCE [LARGE SCALE GENOMIC DNA]</scope>
    <source>
        <strain evidence="12">NIES 3700</strain>
    </source>
</reference>
<dbReference type="Proteomes" id="UP001165122">
    <property type="component" value="Unassembled WGS sequence"/>
</dbReference>
<keyword evidence="6 8" id="KW-0687">Ribonucleoprotein</keyword>
<name>A0A9W7CAT7_9STRA</name>
<feature type="domain" description="Large ribosomal subunit protein uL11 C-terminal" evidence="9">
    <location>
        <begin position="71"/>
        <end position="141"/>
    </location>
</feature>
<evidence type="ECO:0000259" key="9">
    <source>
        <dbReference type="Pfam" id="PF00298"/>
    </source>
</evidence>
<keyword evidence="5 8" id="KW-0689">Ribosomal protein</keyword>
<dbReference type="EMBL" id="BRXW01000100">
    <property type="protein sequence ID" value="GMI06482.1"/>
    <property type="molecule type" value="Genomic_DNA"/>
</dbReference>
<dbReference type="Pfam" id="PF00298">
    <property type="entry name" value="Ribosomal_L11"/>
    <property type="match status" value="1"/>
</dbReference>